<protein>
    <recommendedName>
        <fullName evidence="4">Outer membrane protein beta-barrel domain-containing protein</fullName>
    </recommendedName>
</protein>
<reference evidence="3" key="1">
    <citation type="journal article" date="2019" name="Int. J. Syst. Evol. Microbiol.">
        <title>The Global Catalogue of Microorganisms (GCM) 10K type strain sequencing project: providing services to taxonomists for standard genome sequencing and annotation.</title>
        <authorList>
            <consortium name="The Broad Institute Genomics Platform"/>
            <consortium name="The Broad Institute Genome Sequencing Center for Infectious Disease"/>
            <person name="Wu L."/>
            <person name="Ma J."/>
        </authorList>
    </citation>
    <scope>NUCLEOTIDE SEQUENCE [LARGE SCALE GENOMIC DNA]</scope>
    <source>
        <strain evidence="3">JCM 17919</strain>
    </source>
</reference>
<feature type="compositionally biased region" description="Polar residues" evidence="1">
    <location>
        <begin position="134"/>
        <end position="144"/>
    </location>
</feature>
<feature type="region of interest" description="Disordered" evidence="1">
    <location>
        <begin position="131"/>
        <end position="187"/>
    </location>
</feature>
<dbReference type="Proteomes" id="UP001501725">
    <property type="component" value="Unassembled WGS sequence"/>
</dbReference>
<evidence type="ECO:0000256" key="1">
    <source>
        <dbReference type="SAM" id="MobiDB-lite"/>
    </source>
</evidence>
<name>A0ABP8GDG0_9BACT</name>
<sequence>MRPSDKVWQGISKNLKRRNRRIGWIASLLLLLTSASGYLLTQYHGGSASRAGLSQHRGTAGSPGTSGTAFEPTTNTAPAANSSQPGTGEATATAGSTAGTSASDLRVAAPGKEQRSPLVQNGSTEVATAGVFNDATTDNHSIASGNRNNNRGRNPLRLAHSAYRASAATPARTTTAPLLPSESFDPAASDHFRTDAALEQPLAARVDLTTAPAFDAASAAPIKLAKPSKMSLQFFLTPTISYRKLSENKSFTSTTPQSSAAPNYAALYNINDAVMHKPNIGLEVGLTAKYPVARNLKVQGGLQFNMSRYNVHVFQNRWTNEAATMAMRDGRTAMRATPYSNFNGTERDWLQNLYFQVSMPVGIEVKLAGNDKTHFGIASTMQPTYLLSDRVFILSTDYKNYAEVPWLMRRLNINTALSTYVSYSTGKVNWQMGPQVRYQMLSSFVDKYPVKENLFDFGLRVGMTFNKPAPKSRN</sequence>
<dbReference type="RefSeq" id="WP_345253609.1">
    <property type="nucleotide sequence ID" value="NZ_BAABGY010000002.1"/>
</dbReference>
<evidence type="ECO:0000313" key="2">
    <source>
        <dbReference type="EMBL" id="GAA4322036.1"/>
    </source>
</evidence>
<feature type="compositionally biased region" description="Polar residues" evidence="1">
    <location>
        <begin position="71"/>
        <end position="85"/>
    </location>
</feature>
<keyword evidence="3" id="KW-1185">Reference proteome</keyword>
<accession>A0ABP8GDG0</accession>
<feature type="compositionally biased region" description="Low complexity" evidence="1">
    <location>
        <begin position="58"/>
        <end position="69"/>
    </location>
</feature>
<feature type="compositionally biased region" description="Low complexity" evidence="1">
    <location>
        <begin position="145"/>
        <end position="181"/>
    </location>
</feature>
<evidence type="ECO:0008006" key="4">
    <source>
        <dbReference type="Google" id="ProtNLM"/>
    </source>
</evidence>
<evidence type="ECO:0000313" key="3">
    <source>
        <dbReference type="Proteomes" id="UP001501725"/>
    </source>
</evidence>
<organism evidence="2 3">
    <name type="scientific">Flaviaesturariibacter amylovorans</name>
    <dbReference type="NCBI Taxonomy" id="1084520"/>
    <lineage>
        <taxon>Bacteria</taxon>
        <taxon>Pseudomonadati</taxon>
        <taxon>Bacteroidota</taxon>
        <taxon>Chitinophagia</taxon>
        <taxon>Chitinophagales</taxon>
        <taxon>Chitinophagaceae</taxon>
        <taxon>Flaviaestuariibacter</taxon>
    </lineage>
</organism>
<dbReference type="EMBL" id="BAABGY010000002">
    <property type="protein sequence ID" value="GAA4322036.1"/>
    <property type="molecule type" value="Genomic_DNA"/>
</dbReference>
<proteinExistence type="predicted"/>
<feature type="region of interest" description="Disordered" evidence="1">
    <location>
        <begin position="48"/>
        <end position="101"/>
    </location>
</feature>
<feature type="compositionally biased region" description="Low complexity" evidence="1">
    <location>
        <begin position="86"/>
        <end position="101"/>
    </location>
</feature>
<gene>
    <name evidence="2" type="ORF">GCM10023184_08170</name>
</gene>
<comment type="caution">
    <text evidence="2">The sequence shown here is derived from an EMBL/GenBank/DDBJ whole genome shotgun (WGS) entry which is preliminary data.</text>
</comment>